<comment type="caution">
    <text evidence="1">The sequence shown here is derived from an EMBL/GenBank/DDBJ whole genome shotgun (WGS) entry which is preliminary data.</text>
</comment>
<dbReference type="InterPro" id="IPR046006">
    <property type="entry name" value="DUF5962"/>
</dbReference>
<gene>
    <name evidence="1" type="ORF">ABID29_002436</name>
</gene>
<sequence>METLYYQLDDMLSAGFSTPDQFVHYCNLKQTYEEATQDYSFSAREIMGQLERLLDDRDFPDVDSALVEEYLDLVKKLENYDKSRASYYLKFFVKVV</sequence>
<organism evidence="1 2">
    <name type="scientific">Streptococcus rupicaprae</name>
    <dbReference type="NCBI Taxonomy" id="759619"/>
    <lineage>
        <taxon>Bacteria</taxon>
        <taxon>Bacillati</taxon>
        <taxon>Bacillota</taxon>
        <taxon>Bacilli</taxon>
        <taxon>Lactobacillales</taxon>
        <taxon>Streptococcaceae</taxon>
        <taxon>Streptococcus</taxon>
    </lineage>
</organism>
<keyword evidence="2" id="KW-1185">Reference proteome</keyword>
<protein>
    <submittedName>
        <fullName evidence="1">Uncharacterized protein</fullName>
    </submittedName>
</protein>
<accession>A0ABV2FL60</accession>
<dbReference type="Pfam" id="PF19387">
    <property type="entry name" value="DUF5962"/>
    <property type="match status" value="1"/>
</dbReference>
<evidence type="ECO:0000313" key="1">
    <source>
        <dbReference type="EMBL" id="MET3559282.1"/>
    </source>
</evidence>
<reference evidence="1 2" key="1">
    <citation type="submission" date="2024-06" db="EMBL/GenBank/DDBJ databases">
        <title>Genomic Encyclopedia of Type Strains, Phase IV (KMG-IV): sequencing the most valuable type-strain genomes for metagenomic binning, comparative biology and taxonomic classification.</title>
        <authorList>
            <person name="Goeker M."/>
        </authorList>
    </citation>
    <scope>NUCLEOTIDE SEQUENCE [LARGE SCALE GENOMIC DNA]</scope>
    <source>
        <strain evidence="1 2">DSM 28303</strain>
    </source>
</reference>
<dbReference type="EMBL" id="JBEPLO010000047">
    <property type="protein sequence ID" value="MET3559282.1"/>
    <property type="molecule type" value="Genomic_DNA"/>
</dbReference>
<evidence type="ECO:0000313" key="2">
    <source>
        <dbReference type="Proteomes" id="UP001549122"/>
    </source>
</evidence>
<name>A0ABV2FL60_9STRE</name>
<dbReference type="Proteomes" id="UP001549122">
    <property type="component" value="Unassembled WGS sequence"/>
</dbReference>
<dbReference type="RefSeq" id="WP_354366361.1">
    <property type="nucleotide sequence ID" value="NZ_JBEPLO010000047.1"/>
</dbReference>
<proteinExistence type="predicted"/>